<proteinExistence type="predicted"/>
<name>A0A366K033_CYTFI</name>
<dbReference type="AlphaFoldDB" id="A0A366K033"/>
<reference evidence="1 2" key="1">
    <citation type="submission" date="2018-06" db="EMBL/GenBank/DDBJ databases">
        <title>Freshwater and sediment microbial communities from various areas in North America, analyzing microbe dynamics in response to fracking.</title>
        <authorList>
            <person name="Lamendella R."/>
        </authorList>
    </citation>
    <scope>NUCLEOTIDE SEQUENCE [LARGE SCALE GENOMIC DNA]</scope>
    <source>
        <strain evidence="1 2">14_TX</strain>
    </source>
</reference>
<protein>
    <recommendedName>
        <fullName evidence="3">Transposase</fullName>
    </recommendedName>
</protein>
<keyword evidence="2" id="KW-1185">Reference proteome</keyword>
<organism evidence="1 2">
    <name type="scientific">Cytobacillus firmus</name>
    <name type="common">Bacillus firmus</name>
    <dbReference type="NCBI Taxonomy" id="1399"/>
    <lineage>
        <taxon>Bacteria</taxon>
        <taxon>Bacillati</taxon>
        <taxon>Bacillota</taxon>
        <taxon>Bacilli</taxon>
        <taxon>Bacillales</taxon>
        <taxon>Bacillaceae</taxon>
        <taxon>Cytobacillus</taxon>
    </lineage>
</organism>
<dbReference type="Proteomes" id="UP000252731">
    <property type="component" value="Unassembled WGS sequence"/>
</dbReference>
<evidence type="ECO:0000313" key="2">
    <source>
        <dbReference type="Proteomes" id="UP000252731"/>
    </source>
</evidence>
<comment type="caution">
    <text evidence="1">The sequence shown here is derived from an EMBL/GenBank/DDBJ whole genome shotgun (WGS) entry which is preliminary data.</text>
</comment>
<gene>
    <name evidence="1" type="ORF">DFO70_103139</name>
</gene>
<evidence type="ECO:0000313" key="1">
    <source>
        <dbReference type="EMBL" id="RBP95105.1"/>
    </source>
</evidence>
<dbReference type="EMBL" id="QNSF01000003">
    <property type="protein sequence ID" value="RBP95105.1"/>
    <property type="molecule type" value="Genomic_DNA"/>
</dbReference>
<accession>A0A366K033</accession>
<evidence type="ECO:0008006" key="3">
    <source>
        <dbReference type="Google" id="ProtNLM"/>
    </source>
</evidence>
<sequence>MIFEGHTANVKRRMMFMRLFHVKNTFINHNEKAKITQRIGQSLH</sequence>